<gene>
    <name evidence="3" type="ORF">E3O32_04800</name>
</gene>
<dbReference type="SUPFAM" id="SSF56281">
    <property type="entry name" value="Metallo-hydrolase/oxidoreductase"/>
    <property type="match status" value="1"/>
</dbReference>
<accession>A0A4R8WFB1</accession>
<proteinExistence type="predicted"/>
<dbReference type="InterPro" id="IPR001279">
    <property type="entry name" value="Metallo-B-lactamas"/>
</dbReference>
<dbReference type="PANTHER" id="PTHR43546">
    <property type="entry name" value="UPF0173 METAL-DEPENDENT HYDROLASE MJ1163-RELATED"/>
    <property type="match status" value="1"/>
</dbReference>
<dbReference type="InterPro" id="IPR050114">
    <property type="entry name" value="UPF0173_UPF0282_UlaG_hydrolase"/>
</dbReference>
<feature type="domain" description="Metallo-beta-lactamase" evidence="2">
    <location>
        <begin position="22"/>
        <end position="211"/>
    </location>
</feature>
<dbReference type="Pfam" id="PF12706">
    <property type="entry name" value="Lactamase_B_2"/>
    <property type="match status" value="1"/>
</dbReference>
<dbReference type="Gene3D" id="3.60.15.10">
    <property type="entry name" value="Ribonuclease Z/Hydroxyacylglutathione hydrolase-like"/>
    <property type="match status" value="1"/>
</dbReference>
<dbReference type="RefSeq" id="WP_134507382.1">
    <property type="nucleotide sequence ID" value="NZ_SOFM01000010.1"/>
</dbReference>
<dbReference type="GO" id="GO:0016787">
    <property type="term" value="F:hydrolase activity"/>
    <property type="evidence" value="ECO:0007669"/>
    <property type="project" value="UniProtKB-KW"/>
</dbReference>
<dbReference type="Proteomes" id="UP000297643">
    <property type="component" value="Unassembled WGS sequence"/>
</dbReference>
<comment type="caution">
    <text evidence="3">The sequence shown here is derived from an EMBL/GenBank/DDBJ whole genome shotgun (WGS) entry which is preliminary data.</text>
</comment>
<evidence type="ECO:0000313" key="3">
    <source>
        <dbReference type="EMBL" id="TFC06400.1"/>
    </source>
</evidence>
<dbReference type="EMBL" id="SOFM01000010">
    <property type="protein sequence ID" value="TFC06400.1"/>
    <property type="molecule type" value="Genomic_DNA"/>
</dbReference>
<dbReference type="PANTHER" id="PTHR43546:SF9">
    <property type="entry name" value="L-ASCORBATE-6-PHOSPHATE LACTONASE ULAG-RELATED"/>
    <property type="match status" value="1"/>
</dbReference>
<protein>
    <submittedName>
        <fullName evidence="3">MBL fold metallo-hydrolase</fullName>
    </submittedName>
</protein>
<name>A0A4R8WFB1_9MICO</name>
<organism evidence="3 4">
    <name type="scientific">Cryobacterium mannosilyticum</name>
    <dbReference type="NCBI Taxonomy" id="1259190"/>
    <lineage>
        <taxon>Bacteria</taxon>
        <taxon>Bacillati</taxon>
        <taxon>Actinomycetota</taxon>
        <taxon>Actinomycetes</taxon>
        <taxon>Micrococcales</taxon>
        <taxon>Microbacteriaceae</taxon>
        <taxon>Cryobacterium</taxon>
    </lineage>
</organism>
<evidence type="ECO:0000256" key="1">
    <source>
        <dbReference type="ARBA" id="ARBA00022801"/>
    </source>
</evidence>
<reference evidence="3 4" key="1">
    <citation type="submission" date="2019-03" db="EMBL/GenBank/DDBJ databases">
        <title>Genomics of glacier-inhabiting Cryobacterium strains.</title>
        <authorList>
            <person name="Liu Q."/>
            <person name="Xin Y.-H."/>
        </authorList>
    </citation>
    <scope>NUCLEOTIDE SEQUENCE [LARGE SCALE GENOMIC DNA]</scope>
    <source>
        <strain evidence="3 4">RHLT2-21</strain>
    </source>
</reference>
<evidence type="ECO:0000259" key="2">
    <source>
        <dbReference type="Pfam" id="PF12706"/>
    </source>
</evidence>
<evidence type="ECO:0000313" key="4">
    <source>
        <dbReference type="Proteomes" id="UP000297643"/>
    </source>
</evidence>
<keyword evidence="4" id="KW-1185">Reference proteome</keyword>
<sequence>MQTTLTHIGTATMLVQFGGLTFLTDPVFDPAPTEYVSGPVVLRSTTMPAIPASELPPIDAVLLSHDEHPDNLDEAGRRLLDGKLVITTQSGAGRLGGHAVGVAPWSSHTVVVGEKSVIITATPAHHGPAGDVIGFILRVPGEEKVLYISGDTTYESDLDQISELFSIGVAVLHLGAAKFAILGDQMISMDSASAAKFTASLAADIVVPIHYSSWEHFTETEDEIVASFAGAGLTDRLKWLTPGVPRDLGA</sequence>
<dbReference type="AlphaFoldDB" id="A0A4R8WFB1"/>
<keyword evidence="1 3" id="KW-0378">Hydrolase</keyword>
<dbReference type="InterPro" id="IPR036866">
    <property type="entry name" value="RibonucZ/Hydroxyglut_hydro"/>
</dbReference>